<name>A0A2D4LKR9_9SAUR</name>
<reference evidence="1" key="2">
    <citation type="submission" date="2017-11" db="EMBL/GenBank/DDBJ databases">
        <title>Coralsnake Venomics: Analyses of Venom Gland Transcriptomes and Proteomes of Six Brazilian Taxa.</title>
        <authorList>
            <person name="Aird S.D."/>
            <person name="Jorge da Silva N."/>
            <person name="Qiu L."/>
            <person name="Villar-Briones A."/>
            <person name="Aparecida-Saddi V."/>
            <person name="Campos-Telles M.P."/>
            <person name="Grau M."/>
            <person name="Mikheyev A.S."/>
        </authorList>
    </citation>
    <scope>NUCLEOTIDE SEQUENCE</scope>
    <source>
        <tissue evidence="1">Venom_gland</tissue>
    </source>
</reference>
<organism evidence="1">
    <name type="scientific">Micrurus spixii</name>
    <name type="common">Amazon coral snake</name>
    <dbReference type="NCBI Taxonomy" id="129469"/>
    <lineage>
        <taxon>Eukaryota</taxon>
        <taxon>Metazoa</taxon>
        <taxon>Chordata</taxon>
        <taxon>Craniata</taxon>
        <taxon>Vertebrata</taxon>
        <taxon>Euteleostomi</taxon>
        <taxon>Lepidosauria</taxon>
        <taxon>Squamata</taxon>
        <taxon>Bifurcata</taxon>
        <taxon>Unidentata</taxon>
        <taxon>Episquamata</taxon>
        <taxon>Toxicofera</taxon>
        <taxon>Serpentes</taxon>
        <taxon>Colubroidea</taxon>
        <taxon>Elapidae</taxon>
        <taxon>Elapinae</taxon>
        <taxon>Micrurus</taxon>
    </lineage>
</organism>
<dbReference type="EMBL" id="IACM01028694">
    <property type="protein sequence ID" value="LAB21604.1"/>
    <property type="molecule type" value="Transcribed_RNA"/>
</dbReference>
<reference evidence="1" key="1">
    <citation type="submission" date="2017-07" db="EMBL/GenBank/DDBJ databases">
        <authorList>
            <person name="Mikheyev A."/>
            <person name="Grau M."/>
        </authorList>
    </citation>
    <scope>NUCLEOTIDE SEQUENCE</scope>
    <source>
        <tissue evidence="1">Venom_gland</tissue>
    </source>
</reference>
<protein>
    <submittedName>
        <fullName evidence="1">Uncharacterized protein</fullName>
    </submittedName>
</protein>
<accession>A0A2D4LKR9</accession>
<proteinExistence type="predicted"/>
<evidence type="ECO:0000313" key="1">
    <source>
        <dbReference type="EMBL" id="LAB21604.1"/>
    </source>
</evidence>
<dbReference type="AlphaFoldDB" id="A0A2D4LKR9"/>
<sequence>MAGMAELCANGLLVDVWKKLTLCLFYCCVEEWKKLAAQMIYVVLWFHVQYTDPFPPSSKHSKILYAKGGGEWDPLEDAGCLRFSPYNQCLAKRPVEGEEGGASLQLLSIGNCSRGYIHYMKFLVVYLLMKWL</sequence>